<dbReference type="SUPFAM" id="SSF51695">
    <property type="entry name" value="PLC-like phosphodiesterases"/>
    <property type="match status" value="1"/>
</dbReference>
<evidence type="ECO:0000313" key="2">
    <source>
        <dbReference type="EMBL" id="KZS97814.1"/>
    </source>
</evidence>
<dbReference type="GO" id="GO:0006629">
    <property type="term" value="P:lipid metabolic process"/>
    <property type="evidence" value="ECO:0007669"/>
    <property type="project" value="InterPro"/>
</dbReference>
<dbReference type="Proteomes" id="UP000076722">
    <property type="component" value="Unassembled WGS sequence"/>
</dbReference>
<accession>A0A164ZKI4</accession>
<dbReference type="PANTHER" id="PTHR43805">
    <property type="entry name" value="GLYCEROPHOSPHORYL DIESTER PHOSPHODIESTERASE"/>
    <property type="match status" value="1"/>
</dbReference>
<dbReference type="PROSITE" id="PS51704">
    <property type="entry name" value="GP_PDE"/>
    <property type="match status" value="1"/>
</dbReference>
<dbReference type="STRING" id="1314777.A0A164ZKI4"/>
<dbReference type="InterPro" id="IPR030395">
    <property type="entry name" value="GP_PDE_dom"/>
</dbReference>
<protein>
    <recommendedName>
        <fullName evidence="1">GP-PDE domain-containing protein</fullName>
    </recommendedName>
</protein>
<dbReference type="OrthoDB" id="1058301at2759"/>
<evidence type="ECO:0000259" key="1">
    <source>
        <dbReference type="PROSITE" id="PS51704"/>
    </source>
</evidence>
<gene>
    <name evidence="2" type="ORF">SISNIDRAFT_449398</name>
</gene>
<organism evidence="2 3">
    <name type="scientific">Sistotremastrum niveocremeum HHB9708</name>
    <dbReference type="NCBI Taxonomy" id="1314777"/>
    <lineage>
        <taxon>Eukaryota</taxon>
        <taxon>Fungi</taxon>
        <taxon>Dikarya</taxon>
        <taxon>Basidiomycota</taxon>
        <taxon>Agaricomycotina</taxon>
        <taxon>Agaricomycetes</taxon>
        <taxon>Sistotremastrales</taxon>
        <taxon>Sistotremastraceae</taxon>
        <taxon>Sertulicium</taxon>
        <taxon>Sertulicium niveocremeum</taxon>
    </lineage>
</organism>
<dbReference type="Gene3D" id="3.20.20.190">
    <property type="entry name" value="Phosphatidylinositol (PI) phosphodiesterase"/>
    <property type="match status" value="1"/>
</dbReference>
<dbReference type="InterPro" id="IPR017946">
    <property type="entry name" value="PLC-like_Pdiesterase_TIM-brl"/>
</dbReference>
<feature type="domain" description="GP-PDE" evidence="1">
    <location>
        <begin position="1"/>
        <end position="172"/>
    </location>
</feature>
<keyword evidence="3" id="KW-1185">Reference proteome</keyword>
<dbReference type="GO" id="GO:0008081">
    <property type="term" value="F:phosphoric diester hydrolase activity"/>
    <property type="evidence" value="ECO:0007669"/>
    <property type="project" value="InterPro"/>
</dbReference>
<dbReference type="Pfam" id="PF03009">
    <property type="entry name" value="GDPD"/>
    <property type="match status" value="1"/>
</dbReference>
<name>A0A164ZKI4_9AGAM</name>
<sequence>MEHLQTLKEPRQHIPTFAETVSLLMQPENKHITFNVDVKIQNDPNRLFSLMHEVITAQPNWETDLAPRILLGLWHPTFLKAAIHHLPYIKRSHIGLSPYIAREFFWEGVDAFSMDFGSLCTAQGQIFLKECQAAGKKVMVWTVNTPEQMMEVVRWRADAIITDVTKVWLDLRRGLESDYDKAAAPYGGLFGRLFLWTTPQYFTPIKEGKWRLQRYFLEQQAGSMEKVVVAPQAAAKIAVV</sequence>
<evidence type="ECO:0000313" key="3">
    <source>
        <dbReference type="Proteomes" id="UP000076722"/>
    </source>
</evidence>
<dbReference type="EMBL" id="KV419396">
    <property type="protein sequence ID" value="KZS97814.1"/>
    <property type="molecule type" value="Genomic_DNA"/>
</dbReference>
<dbReference type="PANTHER" id="PTHR43805:SF1">
    <property type="entry name" value="GP-PDE DOMAIN-CONTAINING PROTEIN"/>
    <property type="match status" value="1"/>
</dbReference>
<reference evidence="2 3" key="1">
    <citation type="journal article" date="2016" name="Mol. Biol. Evol.">
        <title>Comparative Genomics of Early-Diverging Mushroom-Forming Fungi Provides Insights into the Origins of Lignocellulose Decay Capabilities.</title>
        <authorList>
            <person name="Nagy L.G."/>
            <person name="Riley R."/>
            <person name="Tritt A."/>
            <person name="Adam C."/>
            <person name="Daum C."/>
            <person name="Floudas D."/>
            <person name="Sun H."/>
            <person name="Yadav J.S."/>
            <person name="Pangilinan J."/>
            <person name="Larsson K.H."/>
            <person name="Matsuura K."/>
            <person name="Barry K."/>
            <person name="Labutti K."/>
            <person name="Kuo R."/>
            <person name="Ohm R.A."/>
            <person name="Bhattacharya S.S."/>
            <person name="Shirouzu T."/>
            <person name="Yoshinaga Y."/>
            <person name="Martin F.M."/>
            <person name="Grigoriev I.V."/>
            <person name="Hibbett D.S."/>
        </authorList>
    </citation>
    <scope>NUCLEOTIDE SEQUENCE [LARGE SCALE GENOMIC DNA]</scope>
    <source>
        <strain evidence="2 3">HHB9708</strain>
    </source>
</reference>
<dbReference type="AlphaFoldDB" id="A0A164ZKI4"/>
<proteinExistence type="predicted"/>